<keyword evidence="2" id="KW-1185">Reference proteome</keyword>
<organism evidence="1 2">
    <name type="scientific">Runella aurantiaca</name>
    <dbReference type="NCBI Taxonomy" id="2282308"/>
    <lineage>
        <taxon>Bacteria</taxon>
        <taxon>Pseudomonadati</taxon>
        <taxon>Bacteroidota</taxon>
        <taxon>Cytophagia</taxon>
        <taxon>Cytophagales</taxon>
        <taxon>Spirosomataceae</taxon>
        <taxon>Runella</taxon>
    </lineage>
</organism>
<name>A0A369IA13_9BACT</name>
<sequence>MKTIFSICLLTAYSTFAVEQPDSIIINAGKNSRVIFYGKTQQDLKNIERLDLNKLLRDLNQKQDSTKAISNHLQMSSESYQTTTTKPTPKWEKIWQSYKKNTFLNAHVGLGSYRFFGKPIGEYEYFRLSNPDVIMPNSGLTDFKMRQSLWLRARSAVGISLLHDIPLVNTSRMAFKFRYGLGVEALGLRFEYSNLMLINPISREFLESDGWRTFNNTKWQYIQGLGTILEQTDVRAMSYYAQIMPKLVLKDKKGRESFSFGLGIRLNKSSLKQPIHSGDPNNWGIYSSNSNPSGGGRTTWSEGPIVRAKEVFYVTNNSNPKSISFLAEAGYRNISLFANYTPAFTEISQRFRGNYTSTTAPFNTQSGKLGFVNFGVKFGR</sequence>
<reference evidence="1 2" key="1">
    <citation type="submission" date="2018-07" db="EMBL/GenBank/DDBJ databases">
        <title>Genome analysis of Runella aurantiaca.</title>
        <authorList>
            <person name="Yang X."/>
        </authorList>
    </citation>
    <scope>NUCLEOTIDE SEQUENCE [LARGE SCALE GENOMIC DNA]</scope>
    <source>
        <strain evidence="1 2">YX9</strain>
    </source>
</reference>
<dbReference type="OrthoDB" id="925846at2"/>
<proteinExistence type="predicted"/>
<evidence type="ECO:0000313" key="2">
    <source>
        <dbReference type="Proteomes" id="UP000253141"/>
    </source>
</evidence>
<comment type="caution">
    <text evidence="1">The sequence shown here is derived from an EMBL/GenBank/DDBJ whole genome shotgun (WGS) entry which is preliminary data.</text>
</comment>
<dbReference type="EMBL" id="QPIW01000017">
    <property type="protein sequence ID" value="RDB04373.1"/>
    <property type="molecule type" value="Genomic_DNA"/>
</dbReference>
<protein>
    <submittedName>
        <fullName evidence="1">Uncharacterized protein</fullName>
    </submittedName>
</protein>
<gene>
    <name evidence="1" type="ORF">DVG78_19455</name>
</gene>
<dbReference type="RefSeq" id="WP_114462705.1">
    <property type="nucleotide sequence ID" value="NZ_QPIW01000017.1"/>
</dbReference>
<dbReference type="Proteomes" id="UP000253141">
    <property type="component" value="Unassembled WGS sequence"/>
</dbReference>
<evidence type="ECO:0000313" key="1">
    <source>
        <dbReference type="EMBL" id="RDB04373.1"/>
    </source>
</evidence>
<dbReference type="AlphaFoldDB" id="A0A369IA13"/>
<accession>A0A369IA13</accession>